<keyword evidence="2" id="KW-0813">Transport</keyword>
<sequence>MRDAARFAPRERAARIFLLVAFVDAAGRGLFLAGSALFYTQVIGLTNAQVGFGLSVAGLVGFVCAVPIGWLADRFGDVPVLVGMQVWRTAAFLVYPLVGDFRMFLVVACLVGAVEWAAMPIIQSVAGATAQHDGMVGAMAVVAVARNSAYALAALAATAIITWASPGVYVAFVLFNALGFFVSGLLLLGLRLPRRAPVRATARPTGAKWLPFKDPRFLLLSLTNGVLYAHMPILSVALPLWIVTRTDAPDALVGVVLTVNTVMAVLLQVRLSAGADDLGSAGRKQRLAGLALAAFCVLLAATRSVEGVVTTLLLLLAAVALTLGELWQSAGGWGISYGLAPKEQRTYYLSVYQLGANGATVVGPALLVTAVVDVGPVGWLGLAVLLAATGLLTPVLVRRAGHGATAVPTRTD</sequence>
<feature type="transmembrane region" description="Helical" evidence="7">
    <location>
        <begin position="287"/>
        <end position="305"/>
    </location>
</feature>
<feature type="transmembrane region" description="Helical" evidence="7">
    <location>
        <begin position="217"/>
        <end position="242"/>
    </location>
</feature>
<evidence type="ECO:0000256" key="4">
    <source>
        <dbReference type="ARBA" id="ARBA00022692"/>
    </source>
</evidence>
<dbReference type="AlphaFoldDB" id="A0A919G678"/>
<keyword evidence="4 7" id="KW-0812">Transmembrane</keyword>
<comment type="subcellular location">
    <subcellularLocation>
        <location evidence="1">Cell membrane</location>
        <topology evidence="1">Multi-pass membrane protein</topology>
    </subcellularLocation>
</comment>
<organism evidence="9 10">
    <name type="scientific">Streptomyces sulfonofaciens</name>
    <dbReference type="NCBI Taxonomy" id="68272"/>
    <lineage>
        <taxon>Bacteria</taxon>
        <taxon>Bacillati</taxon>
        <taxon>Actinomycetota</taxon>
        <taxon>Actinomycetes</taxon>
        <taxon>Kitasatosporales</taxon>
        <taxon>Streptomycetaceae</taxon>
        <taxon>Streptomyces</taxon>
    </lineage>
</organism>
<dbReference type="InterPro" id="IPR050171">
    <property type="entry name" value="MFS_Transporters"/>
</dbReference>
<evidence type="ECO:0000313" key="9">
    <source>
        <dbReference type="EMBL" id="GHH79012.1"/>
    </source>
</evidence>
<comment type="caution">
    <text evidence="9">The sequence shown here is derived from an EMBL/GenBank/DDBJ whole genome shotgun (WGS) entry which is preliminary data.</text>
</comment>
<keyword evidence="10" id="KW-1185">Reference proteome</keyword>
<evidence type="ECO:0000313" key="10">
    <source>
        <dbReference type="Proteomes" id="UP000603708"/>
    </source>
</evidence>
<dbReference type="Proteomes" id="UP000603708">
    <property type="component" value="Unassembled WGS sequence"/>
</dbReference>
<feature type="transmembrane region" description="Helical" evidence="7">
    <location>
        <begin position="347"/>
        <end position="371"/>
    </location>
</feature>
<evidence type="ECO:0000256" key="1">
    <source>
        <dbReference type="ARBA" id="ARBA00004651"/>
    </source>
</evidence>
<dbReference type="PANTHER" id="PTHR23517:SF2">
    <property type="entry name" value="MULTIDRUG RESISTANCE PROTEIN MDTH"/>
    <property type="match status" value="1"/>
</dbReference>
<keyword evidence="5 7" id="KW-1133">Transmembrane helix</keyword>
<gene>
    <name evidence="9" type="ORF">GCM10018793_30660</name>
</gene>
<dbReference type="GO" id="GO:0005886">
    <property type="term" value="C:plasma membrane"/>
    <property type="evidence" value="ECO:0007669"/>
    <property type="project" value="UniProtKB-SubCell"/>
</dbReference>
<reference evidence="9" key="2">
    <citation type="submission" date="2020-09" db="EMBL/GenBank/DDBJ databases">
        <authorList>
            <person name="Sun Q."/>
            <person name="Ohkuma M."/>
        </authorList>
    </citation>
    <scope>NUCLEOTIDE SEQUENCE</scope>
    <source>
        <strain evidence="9">JCM 5069</strain>
    </source>
</reference>
<dbReference type="PROSITE" id="PS50850">
    <property type="entry name" value="MFS"/>
    <property type="match status" value="1"/>
</dbReference>
<dbReference type="GO" id="GO:0022857">
    <property type="term" value="F:transmembrane transporter activity"/>
    <property type="evidence" value="ECO:0007669"/>
    <property type="project" value="InterPro"/>
</dbReference>
<dbReference type="Gene3D" id="1.20.1250.20">
    <property type="entry name" value="MFS general substrate transporter like domains"/>
    <property type="match status" value="2"/>
</dbReference>
<proteinExistence type="predicted"/>
<feature type="transmembrane region" description="Helical" evidence="7">
    <location>
        <begin position="167"/>
        <end position="190"/>
    </location>
</feature>
<evidence type="ECO:0000256" key="2">
    <source>
        <dbReference type="ARBA" id="ARBA00022448"/>
    </source>
</evidence>
<name>A0A919G678_9ACTN</name>
<feature type="transmembrane region" description="Helical" evidence="7">
    <location>
        <begin position="377"/>
        <end position="397"/>
    </location>
</feature>
<reference evidence="9" key="1">
    <citation type="journal article" date="2014" name="Int. J. Syst. Evol. Microbiol.">
        <title>Complete genome sequence of Corynebacterium casei LMG S-19264T (=DSM 44701T), isolated from a smear-ripened cheese.</title>
        <authorList>
            <consortium name="US DOE Joint Genome Institute (JGI-PGF)"/>
            <person name="Walter F."/>
            <person name="Albersmeier A."/>
            <person name="Kalinowski J."/>
            <person name="Ruckert C."/>
        </authorList>
    </citation>
    <scope>NUCLEOTIDE SEQUENCE</scope>
    <source>
        <strain evidence="9">JCM 5069</strain>
    </source>
</reference>
<dbReference type="PANTHER" id="PTHR23517">
    <property type="entry name" value="RESISTANCE PROTEIN MDTM, PUTATIVE-RELATED-RELATED"/>
    <property type="match status" value="1"/>
</dbReference>
<dbReference type="Pfam" id="PF07690">
    <property type="entry name" value="MFS_1"/>
    <property type="match status" value="1"/>
</dbReference>
<dbReference type="InterPro" id="IPR036259">
    <property type="entry name" value="MFS_trans_sf"/>
</dbReference>
<evidence type="ECO:0000256" key="6">
    <source>
        <dbReference type="ARBA" id="ARBA00023136"/>
    </source>
</evidence>
<feature type="transmembrane region" description="Helical" evidence="7">
    <location>
        <begin position="248"/>
        <end position="267"/>
    </location>
</feature>
<keyword evidence="3" id="KW-1003">Cell membrane</keyword>
<feature type="transmembrane region" description="Helical" evidence="7">
    <location>
        <begin position="134"/>
        <end position="161"/>
    </location>
</feature>
<evidence type="ECO:0000256" key="5">
    <source>
        <dbReference type="ARBA" id="ARBA00022989"/>
    </source>
</evidence>
<keyword evidence="6 7" id="KW-0472">Membrane</keyword>
<feature type="transmembrane region" description="Helical" evidence="7">
    <location>
        <begin position="311"/>
        <end position="335"/>
    </location>
</feature>
<feature type="transmembrane region" description="Helical" evidence="7">
    <location>
        <begin position="51"/>
        <end position="71"/>
    </location>
</feature>
<protein>
    <submittedName>
        <fullName evidence="9">Membrane protein</fullName>
    </submittedName>
</protein>
<dbReference type="SUPFAM" id="SSF103473">
    <property type="entry name" value="MFS general substrate transporter"/>
    <property type="match status" value="1"/>
</dbReference>
<evidence type="ECO:0000256" key="7">
    <source>
        <dbReference type="SAM" id="Phobius"/>
    </source>
</evidence>
<accession>A0A919G678</accession>
<dbReference type="InterPro" id="IPR020846">
    <property type="entry name" value="MFS_dom"/>
</dbReference>
<dbReference type="EMBL" id="BNCD01000008">
    <property type="protein sequence ID" value="GHH79012.1"/>
    <property type="molecule type" value="Genomic_DNA"/>
</dbReference>
<feature type="transmembrane region" description="Helical" evidence="7">
    <location>
        <begin position="16"/>
        <end position="39"/>
    </location>
</feature>
<evidence type="ECO:0000256" key="3">
    <source>
        <dbReference type="ARBA" id="ARBA00022475"/>
    </source>
</evidence>
<feature type="domain" description="Major facilitator superfamily (MFS) profile" evidence="8">
    <location>
        <begin position="172"/>
        <end position="412"/>
    </location>
</feature>
<dbReference type="InterPro" id="IPR011701">
    <property type="entry name" value="MFS"/>
</dbReference>
<evidence type="ECO:0000259" key="8">
    <source>
        <dbReference type="PROSITE" id="PS50850"/>
    </source>
</evidence>